<feature type="compositionally biased region" description="Polar residues" evidence="2">
    <location>
        <begin position="77"/>
        <end position="101"/>
    </location>
</feature>
<reference evidence="4 5" key="1">
    <citation type="journal article" date="2016" name="Fungal Biol.">
        <title>The genome of Xylona heveae provides a window into fungal endophytism.</title>
        <authorList>
            <person name="Gazis R."/>
            <person name="Kuo A."/>
            <person name="Riley R."/>
            <person name="LaButti K."/>
            <person name="Lipzen A."/>
            <person name="Lin J."/>
            <person name="Amirebrahimi M."/>
            <person name="Hesse C.N."/>
            <person name="Spatafora J.W."/>
            <person name="Henrissat B."/>
            <person name="Hainaut M."/>
            <person name="Grigoriev I.V."/>
            <person name="Hibbett D.S."/>
        </authorList>
    </citation>
    <scope>NUCLEOTIDE SEQUENCE [LARGE SCALE GENOMIC DNA]</scope>
    <source>
        <strain evidence="4 5">TC161</strain>
    </source>
</reference>
<proteinExistence type="predicted"/>
<dbReference type="AlphaFoldDB" id="A0A165HB50"/>
<dbReference type="CDD" id="cd00024">
    <property type="entry name" value="CD_CSD"/>
    <property type="match status" value="1"/>
</dbReference>
<dbReference type="Gene3D" id="2.40.50.40">
    <property type="match status" value="1"/>
</dbReference>
<feature type="compositionally biased region" description="Low complexity" evidence="2">
    <location>
        <begin position="528"/>
        <end position="538"/>
    </location>
</feature>
<protein>
    <recommendedName>
        <fullName evidence="3">Chromo domain-containing protein</fullName>
    </recommendedName>
</protein>
<organism evidence="4 5">
    <name type="scientific">Xylona heveae (strain CBS 132557 / TC161)</name>
    <dbReference type="NCBI Taxonomy" id="1328760"/>
    <lineage>
        <taxon>Eukaryota</taxon>
        <taxon>Fungi</taxon>
        <taxon>Dikarya</taxon>
        <taxon>Ascomycota</taxon>
        <taxon>Pezizomycotina</taxon>
        <taxon>Xylonomycetes</taxon>
        <taxon>Xylonales</taxon>
        <taxon>Xylonaceae</taxon>
        <taxon>Xylona</taxon>
    </lineage>
</organism>
<dbReference type="InterPro" id="IPR023780">
    <property type="entry name" value="Chromo_domain"/>
</dbReference>
<dbReference type="OrthoDB" id="3438474at2759"/>
<gene>
    <name evidence="4" type="ORF">L228DRAFT_281983</name>
</gene>
<evidence type="ECO:0000313" key="5">
    <source>
        <dbReference type="Proteomes" id="UP000076632"/>
    </source>
</evidence>
<dbReference type="PROSITE" id="PS50013">
    <property type="entry name" value="CHROMO_2"/>
    <property type="match status" value="1"/>
</dbReference>
<keyword evidence="5" id="KW-1185">Reference proteome</keyword>
<feature type="region of interest" description="Disordered" evidence="2">
    <location>
        <begin position="516"/>
        <end position="577"/>
    </location>
</feature>
<dbReference type="GO" id="GO:0006338">
    <property type="term" value="P:chromatin remodeling"/>
    <property type="evidence" value="ECO:0007669"/>
    <property type="project" value="UniProtKB-ARBA"/>
</dbReference>
<dbReference type="Pfam" id="PF00385">
    <property type="entry name" value="Chromo"/>
    <property type="match status" value="1"/>
</dbReference>
<dbReference type="SUPFAM" id="SSF54160">
    <property type="entry name" value="Chromo domain-like"/>
    <property type="match status" value="1"/>
</dbReference>
<dbReference type="InterPro" id="IPR000953">
    <property type="entry name" value="Chromo/chromo_shadow_dom"/>
</dbReference>
<dbReference type="Proteomes" id="UP000076632">
    <property type="component" value="Unassembled WGS sequence"/>
</dbReference>
<dbReference type="InParanoid" id="A0A165HB50"/>
<feature type="region of interest" description="Disordered" evidence="2">
    <location>
        <begin position="258"/>
        <end position="277"/>
    </location>
</feature>
<evidence type="ECO:0000259" key="3">
    <source>
        <dbReference type="PROSITE" id="PS50013"/>
    </source>
</evidence>
<dbReference type="EMBL" id="KV407457">
    <property type="protein sequence ID" value="KZF23242.1"/>
    <property type="molecule type" value="Genomic_DNA"/>
</dbReference>
<dbReference type="GeneID" id="28901075"/>
<feature type="compositionally biased region" description="Polar residues" evidence="2">
    <location>
        <begin position="48"/>
        <end position="58"/>
    </location>
</feature>
<comment type="subunit">
    <text evidence="1">Component of the NuA4 histone acetyltransferase complex.</text>
</comment>
<feature type="region of interest" description="Disordered" evidence="2">
    <location>
        <begin position="1"/>
        <end position="109"/>
    </location>
</feature>
<dbReference type="RefSeq" id="XP_018188797.1">
    <property type="nucleotide sequence ID" value="XM_018335938.1"/>
</dbReference>
<feature type="compositionally biased region" description="Polar residues" evidence="2">
    <location>
        <begin position="259"/>
        <end position="269"/>
    </location>
</feature>
<feature type="compositionally biased region" description="Basic residues" evidence="2">
    <location>
        <begin position="516"/>
        <end position="527"/>
    </location>
</feature>
<sequence length="897" mass="100115">MAGNTRLENLKSPPASKGANAASVGVSKTNPRNISPLIEKTEQDKNKVSQPSSLSSSNHKPESGLIERNSPVDATSEELTNKNWQASSSKRGANTTVTENPMTKGHSRPTFNEAEALFNSQEPQEFANIEPHVNERKPSWYNRGYVYVMRSDTETEALKQGGLEGFKVAPFSKWPRVSSTMTTSPPPKAAMSQRLSQVTGKTAEGAIFNSTQLAFARQETGLDSISRKHEFEELEKLVGTDNQDIQDKLKSHKYKIPATSVTPDNSSSPEMRRAFSTPSVPADRFQTAMNNGNSGRMRTASLQKHETGLDDTLSSFISPTKLAVHKRNSSNVFDPVPPKRRIPKQSLTSSRLMSATRGAVEYIRGKGMVITDPDNGSDDYDIPIGFPSAGTGLCERDHSFDLKTALTPAFELKSSPTSQLVLKWISKDQMFELPRFRFPGEAILQIKHCRESLQMYFEIDTKKFEGKIDTLLVWLKGPQTSELTILKHVISSRLGTMKDMHPESQEDLDKIASKMRKSIPKTGRYTRRASNTNSSSNARRSKAARPMVTELPVHQPNSNQSHSTSKRQKHPGGSNGLCYQSGEAIEVNDLVVRIVDHVAIRLGQIRFEAQDSFDGPWRVAEIPNIGALGTSKLMDLFSSDDEDEQNSKEACAELSDLEISTQPTSGVISQRYDSNQALEMGKVVVRLDFPPNSRANDWTELSRLLPVFKHNSEDQLKGETLEATTAIANISFNWDKSERKSKEKLRGSEVLLRNYDESFNPISGFVCLNDGYRVTVTSAPFSKARACENGSYFVDNICAQRTRVISKKDSEGLETDMNDPEIRRYLKNLQVPPKEGDVFISEYLVHWEGWPKEDDSWEPLTSLELQDAVKNFQEKMKKYRHEKEGGKDCNLNKVSGG</sequence>
<name>A0A165HB50_XYLHT</name>
<dbReference type="InterPro" id="IPR016197">
    <property type="entry name" value="Chromo-like_dom_sf"/>
</dbReference>
<feature type="region of interest" description="Disordered" evidence="2">
    <location>
        <begin position="328"/>
        <end position="350"/>
    </location>
</feature>
<accession>A0A165HB50</accession>
<evidence type="ECO:0000313" key="4">
    <source>
        <dbReference type="EMBL" id="KZF23242.1"/>
    </source>
</evidence>
<evidence type="ECO:0000256" key="2">
    <source>
        <dbReference type="SAM" id="MobiDB-lite"/>
    </source>
</evidence>
<dbReference type="SMART" id="SM00298">
    <property type="entry name" value="CHROMO"/>
    <property type="match status" value="1"/>
</dbReference>
<evidence type="ECO:0000256" key="1">
    <source>
        <dbReference type="ARBA" id="ARBA00011353"/>
    </source>
</evidence>
<feature type="domain" description="Chromo" evidence="3">
    <location>
        <begin position="820"/>
        <end position="884"/>
    </location>
</feature>